<dbReference type="Proteomes" id="UP001215598">
    <property type="component" value="Unassembled WGS sequence"/>
</dbReference>
<dbReference type="AlphaFoldDB" id="A0AAD7NCV8"/>
<sequence length="380" mass="42893">MLPSKPKIFHGRDTELADIVGQFTLAAPRIAILGPAGIGKTSLAKAALHNPDLVLKYEDNRIFVGCDSASTKEELVTLPGVHLRLNPGKHLQRQVIHHLNLQPCLLILDNLETTWEPSSSRRETEAFLSLLADIQSLAMIITMRGAERPANIPWNHPFLHPLMPLNQEAARRTFIDIAEDIHESSDVDRILLLTNNMPLVITLMAHLADAEDCPTVLSRWEEEKTGLLSQVYDKKSNLDLSISLSLSRPRVTSLTSAMELLNLLSILPDGLSDAELIHYKFPLENILSCKAALLCTSLAYLSGQKVKVLLPIREYVQKYHSAKFEMIEPLFWHYKDLLQLFKDNLGTIIRKNQNCPIDPHRRHRCHRQWASMIARWEGGG</sequence>
<evidence type="ECO:0000313" key="2">
    <source>
        <dbReference type="EMBL" id="KAJ7756558.1"/>
    </source>
</evidence>
<reference evidence="2" key="1">
    <citation type="submission" date="2023-03" db="EMBL/GenBank/DDBJ databases">
        <title>Massive genome expansion in bonnet fungi (Mycena s.s.) driven by repeated elements and novel gene families across ecological guilds.</title>
        <authorList>
            <consortium name="Lawrence Berkeley National Laboratory"/>
            <person name="Harder C.B."/>
            <person name="Miyauchi S."/>
            <person name="Viragh M."/>
            <person name="Kuo A."/>
            <person name="Thoen E."/>
            <person name="Andreopoulos B."/>
            <person name="Lu D."/>
            <person name="Skrede I."/>
            <person name="Drula E."/>
            <person name="Henrissat B."/>
            <person name="Morin E."/>
            <person name="Kohler A."/>
            <person name="Barry K."/>
            <person name="LaButti K."/>
            <person name="Morin E."/>
            <person name="Salamov A."/>
            <person name="Lipzen A."/>
            <person name="Mereny Z."/>
            <person name="Hegedus B."/>
            <person name="Baldrian P."/>
            <person name="Stursova M."/>
            <person name="Weitz H."/>
            <person name="Taylor A."/>
            <person name="Grigoriev I.V."/>
            <person name="Nagy L.G."/>
            <person name="Martin F."/>
            <person name="Kauserud H."/>
        </authorList>
    </citation>
    <scope>NUCLEOTIDE SEQUENCE</scope>
    <source>
        <strain evidence="2">CBHHK182m</strain>
    </source>
</reference>
<evidence type="ECO:0000313" key="3">
    <source>
        <dbReference type="Proteomes" id="UP001215598"/>
    </source>
</evidence>
<dbReference type="SUPFAM" id="SSF52540">
    <property type="entry name" value="P-loop containing nucleoside triphosphate hydrolases"/>
    <property type="match status" value="1"/>
</dbReference>
<dbReference type="Pfam" id="PF20703">
    <property type="entry name" value="nSTAND1"/>
    <property type="match status" value="1"/>
</dbReference>
<dbReference type="InterPro" id="IPR049052">
    <property type="entry name" value="nSTAND1"/>
</dbReference>
<name>A0AAD7NCV8_9AGAR</name>
<dbReference type="Gene3D" id="3.40.50.300">
    <property type="entry name" value="P-loop containing nucleotide triphosphate hydrolases"/>
    <property type="match status" value="1"/>
</dbReference>
<protein>
    <recommendedName>
        <fullName evidence="1">Novel STAND NTPase 1 domain-containing protein</fullName>
    </recommendedName>
</protein>
<dbReference type="EMBL" id="JARKIB010000046">
    <property type="protein sequence ID" value="KAJ7756558.1"/>
    <property type="molecule type" value="Genomic_DNA"/>
</dbReference>
<comment type="caution">
    <text evidence="2">The sequence shown here is derived from an EMBL/GenBank/DDBJ whole genome shotgun (WGS) entry which is preliminary data.</text>
</comment>
<feature type="domain" description="Novel STAND NTPase 1" evidence="1">
    <location>
        <begin position="6"/>
        <end position="145"/>
    </location>
</feature>
<keyword evidence="3" id="KW-1185">Reference proteome</keyword>
<dbReference type="PRINTS" id="PR00364">
    <property type="entry name" value="DISEASERSIST"/>
</dbReference>
<gene>
    <name evidence="2" type="ORF">B0H16DRAFT_1314908</name>
</gene>
<dbReference type="InterPro" id="IPR027417">
    <property type="entry name" value="P-loop_NTPase"/>
</dbReference>
<proteinExistence type="predicted"/>
<evidence type="ECO:0000259" key="1">
    <source>
        <dbReference type="Pfam" id="PF20703"/>
    </source>
</evidence>
<accession>A0AAD7NCV8</accession>
<organism evidence="2 3">
    <name type="scientific">Mycena metata</name>
    <dbReference type="NCBI Taxonomy" id="1033252"/>
    <lineage>
        <taxon>Eukaryota</taxon>
        <taxon>Fungi</taxon>
        <taxon>Dikarya</taxon>
        <taxon>Basidiomycota</taxon>
        <taxon>Agaricomycotina</taxon>
        <taxon>Agaricomycetes</taxon>
        <taxon>Agaricomycetidae</taxon>
        <taxon>Agaricales</taxon>
        <taxon>Marasmiineae</taxon>
        <taxon>Mycenaceae</taxon>
        <taxon>Mycena</taxon>
    </lineage>
</organism>